<evidence type="ECO:0000313" key="3">
    <source>
        <dbReference type="Proteomes" id="UP000078200"/>
    </source>
</evidence>
<protein>
    <submittedName>
        <fullName evidence="2">Uncharacterized protein</fullName>
    </submittedName>
</protein>
<dbReference type="Proteomes" id="UP000078200">
    <property type="component" value="Unassembled WGS sequence"/>
</dbReference>
<feature type="transmembrane region" description="Helical" evidence="1">
    <location>
        <begin position="96"/>
        <end position="117"/>
    </location>
</feature>
<dbReference type="AlphaFoldDB" id="A0A1A9UUM4"/>
<keyword evidence="1" id="KW-1133">Transmembrane helix</keyword>
<dbReference type="VEuPathDB" id="VectorBase:GAUT015982"/>
<keyword evidence="1" id="KW-0812">Transmembrane</keyword>
<keyword evidence="3" id="KW-1185">Reference proteome</keyword>
<reference evidence="2" key="1">
    <citation type="submission" date="2020-05" db="UniProtKB">
        <authorList>
            <consortium name="EnsemblMetazoa"/>
        </authorList>
    </citation>
    <scope>IDENTIFICATION</scope>
    <source>
        <strain evidence="2">TTRI</strain>
    </source>
</reference>
<dbReference type="EnsemblMetazoa" id="GAUT015982-RA">
    <property type="protein sequence ID" value="GAUT015982-PA"/>
    <property type="gene ID" value="GAUT015982"/>
</dbReference>
<evidence type="ECO:0000313" key="2">
    <source>
        <dbReference type="EnsemblMetazoa" id="GAUT015982-PA"/>
    </source>
</evidence>
<feature type="transmembrane region" description="Helical" evidence="1">
    <location>
        <begin position="67"/>
        <end position="84"/>
    </location>
</feature>
<proteinExistence type="predicted"/>
<organism evidence="2 3">
    <name type="scientific">Glossina austeni</name>
    <name type="common">Savannah tsetse fly</name>
    <dbReference type="NCBI Taxonomy" id="7395"/>
    <lineage>
        <taxon>Eukaryota</taxon>
        <taxon>Metazoa</taxon>
        <taxon>Ecdysozoa</taxon>
        <taxon>Arthropoda</taxon>
        <taxon>Hexapoda</taxon>
        <taxon>Insecta</taxon>
        <taxon>Pterygota</taxon>
        <taxon>Neoptera</taxon>
        <taxon>Endopterygota</taxon>
        <taxon>Diptera</taxon>
        <taxon>Brachycera</taxon>
        <taxon>Muscomorpha</taxon>
        <taxon>Hippoboscoidea</taxon>
        <taxon>Glossinidae</taxon>
        <taxon>Glossina</taxon>
    </lineage>
</organism>
<sequence>MFTLNSFSLRKQQTHHHSHLVEFENDASPLVLYLNQLEDISFYDKFLLQFITYTAVRSFKKFHIRRKCTSTFIMVITLNIYVHICMKRGLQCSYSASLRLIALLNLLFNFFTFFLLLEDGGGGVLFFSYYSTQLIKLPSTGKTNKVHACIVYMNSTVSSSSSKHLNYVTVIFIGKFLKLNTFSVSQRFRFLLNINNISLLIASYNSIHTLKWKELYNMLQTYIEIAKTVKIQSMDFEDGPSVSRSIPSYVSKFLFSLAALLGSLRTFTHRTRMSKIKCTSGTDELNPLREPCTTMHLLQNVIKGIKTALMMLNIKWKTNF</sequence>
<keyword evidence="1" id="KW-0472">Membrane</keyword>
<accession>A0A1A9UUM4</accession>
<name>A0A1A9UUM4_GLOAU</name>
<evidence type="ECO:0000256" key="1">
    <source>
        <dbReference type="SAM" id="Phobius"/>
    </source>
</evidence>